<sequence length="125" mass="13828">MNVGGVLFLMNSLGVIKGRPPAFACGMREKAGKILCILQTTRPDEDCDKESRTGSRTSWLEFFGWRISSTQNGNGDSNGRKSSSKFSFAAKLLPVFSLRSRNEFVFPYLCYNFVTSTCSDSVGMD</sequence>
<accession>A0AAV4XQ08</accession>
<dbReference type="AlphaFoldDB" id="A0AAV4XQ08"/>
<protein>
    <recommendedName>
        <fullName evidence="3">Secreted protein</fullName>
    </recommendedName>
</protein>
<gene>
    <name evidence="1" type="ORF">CEXT_661271</name>
</gene>
<keyword evidence="2" id="KW-1185">Reference proteome</keyword>
<dbReference type="Proteomes" id="UP001054945">
    <property type="component" value="Unassembled WGS sequence"/>
</dbReference>
<organism evidence="1 2">
    <name type="scientific">Caerostris extrusa</name>
    <name type="common">Bark spider</name>
    <name type="synonym">Caerostris bankana</name>
    <dbReference type="NCBI Taxonomy" id="172846"/>
    <lineage>
        <taxon>Eukaryota</taxon>
        <taxon>Metazoa</taxon>
        <taxon>Ecdysozoa</taxon>
        <taxon>Arthropoda</taxon>
        <taxon>Chelicerata</taxon>
        <taxon>Arachnida</taxon>
        <taxon>Araneae</taxon>
        <taxon>Araneomorphae</taxon>
        <taxon>Entelegynae</taxon>
        <taxon>Araneoidea</taxon>
        <taxon>Araneidae</taxon>
        <taxon>Caerostris</taxon>
    </lineage>
</organism>
<reference evidence="1 2" key="1">
    <citation type="submission" date="2021-06" db="EMBL/GenBank/DDBJ databases">
        <title>Caerostris extrusa draft genome.</title>
        <authorList>
            <person name="Kono N."/>
            <person name="Arakawa K."/>
        </authorList>
    </citation>
    <scope>NUCLEOTIDE SEQUENCE [LARGE SCALE GENOMIC DNA]</scope>
</reference>
<comment type="caution">
    <text evidence="1">The sequence shown here is derived from an EMBL/GenBank/DDBJ whole genome shotgun (WGS) entry which is preliminary data.</text>
</comment>
<evidence type="ECO:0008006" key="3">
    <source>
        <dbReference type="Google" id="ProtNLM"/>
    </source>
</evidence>
<evidence type="ECO:0000313" key="2">
    <source>
        <dbReference type="Proteomes" id="UP001054945"/>
    </source>
</evidence>
<evidence type="ECO:0000313" key="1">
    <source>
        <dbReference type="EMBL" id="GIY97121.1"/>
    </source>
</evidence>
<dbReference type="EMBL" id="BPLR01018121">
    <property type="protein sequence ID" value="GIY97121.1"/>
    <property type="molecule type" value="Genomic_DNA"/>
</dbReference>
<proteinExistence type="predicted"/>
<name>A0AAV4XQ08_CAEEX</name>